<protein>
    <submittedName>
        <fullName evidence="1">Uncharacterized protein</fullName>
    </submittedName>
</protein>
<name>A0AAD9NMC0_RIDPI</name>
<keyword evidence="2" id="KW-1185">Reference proteome</keyword>
<proteinExistence type="predicted"/>
<dbReference type="Proteomes" id="UP001209878">
    <property type="component" value="Unassembled WGS sequence"/>
</dbReference>
<dbReference type="AlphaFoldDB" id="A0AAD9NMC0"/>
<comment type="caution">
    <text evidence="1">The sequence shown here is derived from an EMBL/GenBank/DDBJ whole genome shotgun (WGS) entry which is preliminary data.</text>
</comment>
<sequence>MCIDFRRNRTDISPIVINGEHVEQVDSFKYLVRSEIILYRACYSRAKEISAATARSSKVASFLC</sequence>
<dbReference type="EMBL" id="JAODUO010000738">
    <property type="protein sequence ID" value="KAK2175285.1"/>
    <property type="molecule type" value="Genomic_DNA"/>
</dbReference>
<reference evidence="1" key="1">
    <citation type="journal article" date="2023" name="Mol. Biol. Evol.">
        <title>Third-Generation Sequencing Reveals the Adaptive Role of the Epigenome in Three Deep-Sea Polychaetes.</title>
        <authorList>
            <person name="Perez M."/>
            <person name="Aroh O."/>
            <person name="Sun Y."/>
            <person name="Lan Y."/>
            <person name="Juniper S.K."/>
            <person name="Young C.R."/>
            <person name="Angers B."/>
            <person name="Qian P.Y."/>
        </authorList>
    </citation>
    <scope>NUCLEOTIDE SEQUENCE</scope>
    <source>
        <strain evidence="1">R07B-5</strain>
    </source>
</reference>
<evidence type="ECO:0000313" key="1">
    <source>
        <dbReference type="EMBL" id="KAK2175285.1"/>
    </source>
</evidence>
<gene>
    <name evidence="1" type="ORF">NP493_736g00045</name>
</gene>
<evidence type="ECO:0000313" key="2">
    <source>
        <dbReference type="Proteomes" id="UP001209878"/>
    </source>
</evidence>
<organism evidence="1 2">
    <name type="scientific">Ridgeia piscesae</name>
    <name type="common">Tubeworm</name>
    <dbReference type="NCBI Taxonomy" id="27915"/>
    <lineage>
        <taxon>Eukaryota</taxon>
        <taxon>Metazoa</taxon>
        <taxon>Spiralia</taxon>
        <taxon>Lophotrochozoa</taxon>
        <taxon>Annelida</taxon>
        <taxon>Polychaeta</taxon>
        <taxon>Sedentaria</taxon>
        <taxon>Canalipalpata</taxon>
        <taxon>Sabellida</taxon>
        <taxon>Siboglinidae</taxon>
        <taxon>Ridgeia</taxon>
    </lineage>
</organism>
<accession>A0AAD9NMC0</accession>